<keyword evidence="1" id="KW-0175">Coiled coil</keyword>
<evidence type="ECO:0000256" key="1">
    <source>
        <dbReference type="SAM" id="Coils"/>
    </source>
</evidence>
<organism evidence="2 3">
    <name type="scientific">Enterococcus villorum</name>
    <dbReference type="NCBI Taxonomy" id="112904"/>
    <lineage>
        <taxon>Bacteria</taxon>
        <taxon>Bacillati</taxon>
        <taxon>Bacillota</taxon>
        <taxon>Bacilli</taxon>
        <taxon>Lactobacillales</taxon>
        <taxon>Enterococcaceae</taxon>
        <taxon>Enterococcus</taxon>
    </lineage>
</organism>
<dbReference type="Proteomes" id="UP000192477">
    <property type="component" value="Unassembled WGS sequence"/>
</dbReference>
<dbReference type="STRING" id="112904.BH747_04085"/>
<reference evidence="2 3" key="1">
    <citation type="journal article" date="2017" name="BMC Microbiol.">
        <title>Comparative genomics of Enterococcus spp. isolated from bovine feces.</title>
        <authorList>
            <person name="Beukers A.G."/>
            <person name="Zaheer R."/>
            <person name="Goji N."/>
            <person name="Amoako K.K."/>
            <person name="Chaves A.V."/>
            <person name="Ward M.P."/>
            <person name="McAllister T.A."/>
        </authorList>
    </citation>
    <scope>NUCLEOTIDE SEQUENCE [LARGE SCALE GENOMIC DNA]</scope>
    <source>
        <strain evidence="2 3">F1129D 143</strain>
    </source>
</reference>
<feature type="coiled-coil region" evidence="1">
    <location>
        <begin position="24"/>
        <end position="51"/>
    </location>
</feature>
<dbReference type="EMBL" id="MJEA01000002">
    <property type="protein sequence ID" value="OQO71175.1"/>
    <property type="molecule type" value="Genomic_DNA"/>
</dbReference>
<protein>
    <submittedName>
        <fullName evidence="2">Uncharacterized protein</fullName>
    </submittedName>
</protein>
<evidence type="ECO:0000313" key="3">
    <source>
        <dbReference type="Proteomes" id="UP000192477"/>
    </source>
</evidence>
<gene>
    <name evidence="2" type="ORF">BH747_04085</name>
</gene>
<dbReference type="AlphaFoldDB" id="A0A1V8YQT7"/>
<evidence type="ECO:0000313" key="2">
    <source>
        <dbReference type="EMBL" id="OQO71175.1"/>
    </source>
</evidence>
<proteinExistence type="predicted"/>
<comment type="caution">
    <text evidence="2">The sequence shown here is derived from an EMBL/GenBank/DDBJ whole genome shotgun (WGS) entry which is preliminary data.</text>
</comment>
<accession>A0A1V8YQT7</accession>
<dbReference type="RefSeq" id="WP_081182841.1">
    <property type="nucleotide sequence ID" value="NZ_MJEA01000002.1"/>
</dbReference>
<sequence length="87" mass="10124">MNKKLSNDEVEAELHEITNLLFFMQESFDNLAKLKMKYDRMERNSASLLAHETSRCLDPLQFLQYAILDKIFAIQEGIDTSEVPVNE</sequence>
<name>A0A1V8YQT7_9ENTE</name>